<evidence type="ECO:0000313" key="1">
    <source>
        <dbReference type="EMBL" id="VAX36531.1"/>
    </source>
</evidence>
<name>A0A3B1DCF5_9ZZZZ</name>
<accession>A0A3B1DCF5</accession>
<proteinExistence type="predicted"/>
<protein>
    <recommendedName>
        <fullName evidence="2">Lipoprotein</fullName>
    </recommendedName>
</protein>
<dbReference type="AlphaFoldDB" id="A0A3B1DCF5"/>
<evidence type="ECO:0008006" key="2">
    <source>
        <dbReference type="Google" id="ProtNLM"/>
    </source>
</evidence>
<gene>
    <name evidence="1" type="ORF">MNBD_UNCLBAC01-76</name>
</gene>
<dbReference type="PROSITE" id="PS51257">
    <property type="entry name" value="PROKAR_LIPOPROTEIN"/>
    <property type="match status" value="1"/>
</dbReference>
<reference evidence="1" key="1">
    <citation type="submission" date="2018-06" db="EMBL/GenBank/DDBJ databases">
        <authorList>
            <person name="Zhirakovskaya E."/>
        </authorList>
    </citation>
    <scope>NUCLEOTIDE SEQUENCE</scope>
</reference>
<dbReference type="EMBL" id="UOGJ01000099">
    <property type="protein sequence ID" value="VAX36531.1"/>
    <property type="molecule type" value="Genomic_DNA"/>
</dbReference>
<organism evidence="1">
    <name type="scientific">hydrothermal vent metagenome</name>
    <dbReference type="NCBI Taxonomy" id="652676"/>
    <lineage>
        <taxon>unclassified sequences</taxon>
        <taxon>metagenomes</taxon>
        <taxon>ecological metagenomes</taxon>
    </lineage>
</organism>
<sequence>MRKCLLVLCLFFLGCASAMVERIEQVSQSYDNVVFDDAISWEEAKIMAQKELIDKNFVEIYDLKNPYAERKVEYKDLPHYQDHWLVFFKERERRSIPSVFTVIIHKETGRIKFADDYAKESLWMLEAALLK</sequence>